<proteinExistence type="predicted"/>
<accession>A0ABS2TUC4</accession>
<dbReference type="EMBL" id="JADKYB010000011">
    <property type="protein sequence ID" value="MBM9506925.1"/>
    <property type="molecule type" value="Genomic_DNA"/>
</dbReference>
<feature type="domain" description="CATRA-Associated Small Protein" evidence="1">
    <location>
        <begin position="11"/>
        <end position="90"/>
    </location>
</feature>
<dbReference type="Pfam" id="PF20271">
    <property type="entry name" value="CATASP"/>
    <property type="match status" value="1"/>
</dbReference>
<sequence>MGGIDVRLVLSTLEGVGRWRLRDDRAWWEVSTALDELRAAVDRDDRDALRAAHRALSYLTPGRARAEPGPVPMPSALRAQRDLLLRDLSAALAQDESAGER</sequence>
<organism evidence="2 3">
    <name type="scientific">Actinacidiphila acididurans</name>
    <dbReference type="NCBI Taxonomy" id="2784346"/>
    <lineage>
        <taxon>Bacteria</taxon>
        <taxon>Bacillati</taxon>
        <taxon>Actinomycetota</taxon>
        <taxon>Actinomycetes</taxon>
        <taxon>Kitasatosporales</taxon>
        <taxon>Streptomycetaceae</taxon>
        <taxon>Actinacidiphila</taxon>
    </lineage>
</organism>
<gene>
    <name evidence="2" type="ORF">ITX44_20815</name>
</gene>
<keyword evidence="3" id="KW-1185">Reference proteome</keyword>
<dbReference type="InterPro" id="IPR046924">
    <property type="entry name" value="CATASP"/>
</dbReference>
<evidence type="ECO:0000313" key="3">
    <source>
        <dbReference type="Proteomes" id="UP000749040"/>
    </source>
</evidence>
<comment type="caution">
    <text evidence="2">The sequence shown here is derived from an EMBL/GenBank/DDBJ whole genome shotgun (WGS) entry which is preliminary data.</text>
</comment>
<evidence type="ECO:0000259" key="1">
    <source>
        <dbReference type="Pfam" id="PF20271"/>
    </source>
</evidence>
<dbReference type="Proteomes" id="UP000749040">
    <property type="component" value="Unassembled WGS sequence"/>
</dbReference>
<name>A0ABS2TUC4_9ACTN</name>
<evidence type="ECO:0000313" key="2">
    <source>
        <dbReference type="EMBL" id="MBM9506925.1"/>
    </source>
</evidence>
<protein>
    <recommendedName>
        <fullName evidence="1">CATRA-Associated Small Protein domain-containing protein</fullName>
    </recommendedName>
</protein>
<reference evidence="2 3" key="1">
    <citation type="submission" date="2021-01" db="EMBL/GenBank/DDBJ databases">
        <title>Streptomyces acididurans sp. nov., isolated from a peat swamp forest soil.</title>
        <authorList>
            <person name="Chantavorakit T."/>
            <person name="Duangmal K."/>
        </authorList>
    </citation>
    <scope>NUCLEOTIDE SEQUENCE [LARGE SCALE GENOMIC DNA]</scope>
    <source>
        <strain evidence="2 3">KK5PA1</strain>
    </source>
</reference>
<dbReference type="RefSeq" id="WP_205358803.1">
    <property type="nucleotide sequence ID" value="NZ_JADKYB010000011.1"/>
</dbReference>